<sequence length="86" mass="9617">MPGPVALSRLEEKPVGLTTFQTLIPLLPWKSILTRLAVTDFKSLLLLIRQFLTQMIFPYKSASSIQPSAMGRIANHSIGFHPQIWG</sequence>
<dbReference type="Proteomes" id="UP000499080">
    <property type="component" value="Unassembled WGS sequence"/>
</dbReference>
<proteinExistence type="predicted"/>
<reference evidence="1 2" key="1">
    <citation type="journal article" date="2019" name="Sci. Rep.">
        <title>Orb-weaving spider Araneus ventricosus genome elucidates the spidroin gene catalogue.</title>
        <authorList>
            <person name="Kono N."/>
            <person name="Nakamura H."/>
            <person name="Ohtoshi R."/>
            <person name="Moran D.A.P."/>
            <person name="Shinohara A."/>
            <person name="Yoshida Y."/>
            <person name="Fujiwara M."/>
            <person name="Mori M."/>
            <person name="Tomita M."/>
            <person name="Arakawa K."/>
        </authorList>
    </citation>
    <scope>NUCLEOTIDE SEQUENCE [LARGE SCALE GENOMIC DNA]</scope>
</reference>
<keyword evidence="2" id="KW-1185">Reference proteome</keyword>
<accession>A0A4Y2TIG5</accession>
<name>A0A4Y2TIG5_ARAVE</name>
<evidence type="ECO:0000313" key="2">
    <source>
        <dbReference type="Proteomes" id="UP000499080"/>
    </source>
</evidence>
<comment type="caution">
    <text evidence="1">The sequence shown here is derived from an EMBL/GenBank/DDBJ whole genome shotgun (WGS) entry which is preliminary data.</text>
</comment>
<organism evidence="1 2">
    <name type="scientific">Araneus ventricosus</name>
    <name type="common">Orbweaver spider</name>
    <name type="synonym">Epeira ventricosa</name>
    <dbReference type="NCBI Taxonomy" id="182803"/>
    <lineage>
        <taxon>Eukaryota</taxon>
        <taxon>Metazoa</taxon>
        <taxon>Ecdysozoa</taxon>
        <taxon>Arthropoda</taxon>
        <taxon>Chelicerata</taxon>
        <taxon>Arachnida</taxon>
        <taxon>Araneae</taxon>
        <taxon>Araneomorphae</taxon>
        <taxon>Entelegynae</taxon>
        <taxon>Araneoidea</taxon>
        <taxon>Araneidae</taxon>
        <taxon>Araneus</taxon>
    </lineage>
</organism>
<evidence type="ECO:0000313" key="1">
    <source>
        <dbReference type="EMBL" id="GBO00389.1"/>
    </source>
</evidence>
<protein>
    <submittedName>
        <fullName evidence="1">Uncharacterized protein</fullName>
    </submittedName>
</protein>
<dbReference type="AlphaFoldDB" id="A0A4Y2TIG5"/>
<gene>
    <name evidence="1" type="ORF">AVEN_177757_1</name>
</gene>
<dbReference type="EMBL" id="BGPR01028929">
    <property type="protein sequence ID" value="GBO00389.1"/>
    <property type="molecule type" value="Genomic_DNA"/>
</dbReference>